<feature type="compositionally biased region" description="Basic and acidic residues" evidence="1">
    <location>
        <begin position="65"/>
        <end position="74"/>
    </location>
</feature>
<feature type="non-terminal residue" evidence="2">
    <location>
        <position position="1"/>
    </location>
</feature>
<sequence length="122" mass="13089">LHSQFSENGRAASGFRAPVPLTGSLPRQAPLIPLSKPRELPPHLGLSQSSLASNGSNSPHPGRTPLEREKDRDGLGSIRRGSFVERCQERAKCSDTAGLDGGRRSLAVCNELEARLGLRMPP</sequence>
<gene>
    <name evidence="2" type="ORF">M9458_036897</name>
</gene>
<evidence type="ECO:0000313" key="3">
    <source>
        <dbReference type="Proteomes" id="UP001529510"/>
    </source>
</evidence>
<feature type="compositionally biased region" description="Low complexity" evidence="1">
    <location>
        <begin position="44"/>
        <end position="58"/>
    </location>
</feature>
<feature type="region of interest" description="Disordered" evidence="1">
    <location>
        <begin position="1"/>
        <end position="80"/>
    </location>
</feature>
<proteinExistence type="predicted"/>
<feature type="non-terminal residue" evidence="2">
    <location>
        <position position="122"/>
    </location>
</feature>
<evidence type="ECO:0000256" key="1">
    <source>
        <dbReference type="SAM" id="MobiDB-lite"/>
    </source>
</evidence>
<comment type="caution">
    <text evidence="2">The sequence shown here is derived from an EMBL/GenBank/DDBJ whole genome shotgun (WGS) entry which is preliminary data.</text>
</comment>
<dbReference type="Proteomes" id="UP001529510">
    <property type="component" value="Unassembled WGS sequence"/>
</dbReference>
<keyword evidence="3" id="KW-1185">Reference proteome</keyword>
<dbReference type="EMBL" id="JAMKFB020000018">
    <property type="protein sequence ID" value="KAL0168675.1"/>
    <property type="molecule type" value="Genomic_DNA"/>
</dbReference>
<name>A0ABD0P4A7_CIRMR</name>
<organism evidence="2 3">
    <name type="scientific">Cirrhinus mrigala</name>
    <name type="common">Mrigala</name>
    <dbReference type="NCBI Taxonomy" id="683832"/>
    <lineage>
        <taxon>Eukaryota</taxon>
        <taxon>Metazoa</taxon>
        <taxon>Chordata</taxon>
        <taxon>Craniata</taxon>
        <taxon>Vertebrata</taxon>
        <taxon>Euteleostomi</taxon>
        <taxon>Actinopterygii</taxon>
        <taxon>Neopterygii</taxon>
        <taxon>Teleostei</taxon>
        <taxon>Ostariophysi</taxon>
        <taxon>Cypriniformes</taxon>
        <taxon>Cyprinidae</taxon>
        <taxon>Labeoninae</taxon>
        <taxon>Labeonini</taxon>
        <taxon>Cirrhinus</taxon>
    </lineage>
</organism>
<accession>A0ABD0P4A7</accession>
<protein>
    <submittedName>
        <fullName evidence="2">Uncharacterized protein</fullName>
    </submittedName>
</protein>
<dbReference type="AlphaFoldDB" id="A0ABD0P4A7"/>
<reference evidence="2 3" key="1">
    <citation type="submission" date="2024-05" db="EMBL/GenBank/DDBJ databases">
        <title>Genome sequencing and assembly of Indian major carp, Cirrhinus mrigala (Hamilton, 1822).</title>
        <authorList>
            <person name="Mohindra V."/>
            <person name="Chowdhury L.M."/>
            <person name="Lal K."/>
            <person name="Jena J.K."/>
        </authorList>
    </citation>
    <scope>NUCLEOTIDE SEQUENCE [LARGE SCALE GENOMIC DNA]</scope>
    <source>
        <strain evidence="2">CM1030</strain>
        <tissue evidence="2">Blood</tissue>
    </source>
</reference>
<evidence type="ECO:0000313" key="2">
    <source>
        <dbReference type="EMBL" id="KAL0168675.1"/>
    </source>
</evidence>